<feature type="region of interest" description="Disordered" evidence="8">
    <location>
        <begin position="180"/>
        <end position="199"/>
    </location>
</feature>
<dbReference type="PANTHER" id="PTHR12174:SF23">
    <property type="entry name" value="MINOR HISTOCOMPATIBILITY ANTIGEN H13"/>
    <property type="match status" value="1"/>
</dbReference>
<evidence type="ECO:0000256" key="4">
    <source>
        <dbReference type="ARBA" id="ARBA00022801"/>
    </source>
</evidence>
<name>A0AAN9YH58_9PEZI</name>
<sequence length="584" mass="64277">MAESNPNASIVAPVPSIVPDAHAITPVPTVWEMVSSMDYFSIEIKMILSATLIIYLGAHASLRRPPSAAPPKKLKRKGGKLVVDDQKEHFAQGFEASDAFMFPLLAGGVLIFLYYLMKWLQDPTILNKILRVYLGSSALFGMGIFFSDGLQFLISLVFPDFWIDRSGRVFEIDPVSRTQKALKEPQGEDSDKEVDPKKGLPLPGFASEFSVSASRRKTIWMARHLLKESCVVDLVVLSRRAVAEVTVTGVIGFLIGCAVEGLYLYTNSTALSNILGLAVCYTSFIWMSVTSFTIGSMVLVGLFVYDIVMVFYTPFMIAVATQVDAPIKLIYGTSGGRSSLLGLGDIVIPGIFICLALRFDLWRHYQRKVRRVEENLETVSAENSDTTIGNATEAATQVTTVKKAFRTVKAPFVDPRGQWGNYIWGTNFRGLVSGQPTLRAVSDASFSKSYFFATILGYLIGMLATLVVLMVFKRGQPALLYLVPGVCGSAWLTGLAKGELKDMWDYTEDGSLDVEEVVVEVDGNGKVIEKPKKNSGEKKAEEETDAKKAKEVKEKEGGIGENKDGYELFKFSITLPKEDSLKEE</sequence>
<evidence type="ECO:0000256" key="5">
    <source>
        <dbReference type="ARBA" id="ARBA00022824"/>
    </source>
</evidence>
<reference evidence="10 11" key="1">
    <citation type="journal article" date="2023" name="PLoS ONE">
        <title>Cytospora paraplurivora sp. nov. isolated from orchards with fruit tree decline syndrome in Ontario, Canada.</title>
        <authorList>
            <person name="Ilyukhin E."/>
            <person name="Nguyen H.D.T."/>
            <person name="Castle A.J."/>
            <person name="Ellouze W."/>
        </authorList>
    </citation>
    <scope>NUCLEOTIDE SEQUENCE [LARGE SCALE GENOMIC DNA]</scope>
    <source>
        <strain evidence="10 11">FDS-564</strain>
    </source>
</reference>
<feature type="region of interest" description="Disordered" evidence="8">
    <location>
        <begin position="528"/>
        <end position="563"/>
    </location>
</feature>
<protein>
    <recommendedName>
        <fullName evidence="12">Signal peptide peptidase</fullName>
    </recommendedName>
</protein>
<accession>A0AAN9YH58</accession>
<keyword evidence="7 9" id="KW-0472">Membrane</keyword>
<dbReference type="InterPro" id="IPR006639">
    <property type="entry name" value="Preselin/SPP"/>
</dbReference>
<dbReference type="GO" id="GO:0033619">
    <property type="term" value="P:membrane protein proteolysis"/>
    <property type="evidence" value="ECO:0007669"/>
    <property type="project" value="TreeGrafter"/>
</dbReference>
<evidence type="ECO:0000256" key="8">
    <source>
        <dbReference type="SAM" id="MobiDB-lite"/>
    </source>
</evidence>
<feature type="transmembrane region" description="Helical" evidence="9">
    <location>
        <begin position="449"/>
        <end position="472"/>
    </location>
</feature>
<evidence type="ECO:0000256" key="3">
    <source>
        <dbReference type="ARBA" id="ARBA00022692"/>
    </source>
</evidence>
<feature type="transmembrane region" description="Helical" evidence="9">
    <location>
        <begin position="271"/>
        <end position="289"/>
    </location>
</feature>
<evidence type="ECO:0000313" key="10">
    <source>
        <dbReference type="EMBL" id="KAK7743841.1"/>
    </source>
</evidence>
<dbReference type="AlphaFoldDB" id="A0AAN9YH58"/>
<dbReference type="SMART" id="SM00730">
    <property type="entry name" value="PSN"/>
    <property type="match status" value="1"/>
</dbReference>
<keyword evidence="5" id="KW-0256">Endoplasmic reticulum</keyword>
<feature type="transmembrane region" description="Helical" evidence="9">
    <location>
        <begin position="245"/>
        <end position="265"/>
    </location>
</feature>
<evidence type="ECO:0000256" key="1">
    <source>
        <dbReference type="ARBA" id="ARBA00004477"/>
    </source>
</evidence>
<comment type="similarity">
    <text evidence="2">Belongs to the peptidase A22B family.</text>
</comment>
<organism evidence="10 11">
    <name type="scientific">Cytospora paraplurivora</name>
    <dbReference type="NCBI Taxonomy" id="2898453"/>
    <lineage>
        <taxon>Eukaryota</taxon>
        <taxon>Fungi</taxon>
        <taxon>Dikarya</taxon>
        <taxon>Ascomycota</taxon>
        <taxon>Pezizomycotina</taxon>
        <taxon>Sordariomycetes</taxon>
        <taxon>Sordariomycetidae</taxon>
        <taxon>Diaporthales</taxon>
        <taxon>Cytosporaceae</taxon>
        <taxon>Cytospora</taxon>
    </lineage>
</organism>
<feature type="transmembrane region" description="Helical" evidence="9">
    <location>
        <begin position="340"/>
        <end position="361"/>
    </location>
</feature>
<comment type="subcellular location">
    <subcellularLocation>
        <location evidence="1">Endoplasmic reticulum membrane</location>
        <topology evidence="1">Multi-pass membrane protein</topology>
    </subcellularLocation>
</comment>
<gene>
    <name evidence="10" type="ORF">SLS53_003860</name>
</gene>
<keyword evidence="4" id="KW-0378">Hydrolase</keyword>
<dbReference type="PANTHER" id="PTHR12174">
    <property type="entry name" value="SIGNAL PEPTIDE PEPTIDASE"/>
    <property type="match status" value="1"/>
</dbReference>
<feature type="transmembrane region" description="Helical" evidence="9">
    <location>
        <begin position="296"/>
        <end position="320"/>
    </location>
</feature>
<dbReference type="Proteomes" id="UP001320245">
    <property type="component" value="Unassembled WGS sequence"/>
</dbReference>
<dbReference type="Pfam" id="PF04258">
    <property type="entry name" value="Peptidase_A22B"/>
    <property type="match status" value="1"/>
</dbReference>
<dbReference type="GO" id="GO:0006465">
    <property type="term" value="P:signal peptide processing"/>
    <property type="evidence" value="ECO:0007669"/>
    <property type="project" value="TreeGrafter"/>
</dbReference>
<proteinExistence type="inferred from homology"/>
<dbReference type="EMBL" id="JAJSPL020000012">
    <property type="protein sequence ID" value="KAK7743841.1"/>
    <property type="molecule type" value="Genomic_DNA"/>
</dbReference>
<evidence type="ECO:0008006" key="12">
    <source>
        <dbReference type="Google" id="ProtNLM"/>
    </source>
</evidence>
<evidence type="ECO:0000256" key="7">
    <source>
        <dbReference type="ARBA" id="ARBA00023136"/>
    </source>
</evidence>
<feature type="transmembrane region" description="Helical" evidence="9">
    <location>
        <begin position="39"/>
        <end position="58"/>
    </location>
</feature>
<feature type="transmembrane region" description="Helical" evidence="9">
    <location>
        <begin position="478"/>
        <end position="496"/>
    </location>
</feature>
<feature type="transmembrane region" description="Helical" evidence="9">
    <location>
        <begin position="99"/>
        <end position="117"/>
    </location>
</feature>
<dbReference type="InterPro" id="IPR007369">
    <property type="entry name" value="Peptidase_A22B_SPP"/>
</dbReference>
<dbReference type="GO" id="GO:0098553">
    <property type="term" value="C:lumenal side of endoplasmic reticulum membrane"/>
    <property type="evidence" value="ECO:0007669"/>
    <property type="project" value="TreeGrafter"/>
</dbReference>
<comment type="caution">
    <text evidence="10">The sequence shown here is derived from an EMBL/GenBank/DDBJ whole genome shotgun (WGS) entry which is preliminary data.</text>
</comment>
<keyword evidence="3 9" id="KW-0812">Transmembrane</keyword>
<dbReference type="GO" id="GO:0098554">
    <property type="term" value="C:cytoplasmic side of endoplasmic reticulum membrane"/>
    <property type="evidence" value="ECO:0007669"/>
    <property type="project" value="TreeGrafter"/>
</dbReference>
<keyword evidence="11" id="KW-1185">Reference proteome</keyword>
<dbReference type="GO" id="GO:0042500">
    <property type="term" value="F:aspartic endopeptidase activity, intramembrane cleaving"/>
    <property type="evidence" value="ECO:0007669"/>
    <property type="project" value="InterPro"/>
</dbReference>
<keyword evidence="6 9" id="KW-1133">Transmembrane helix</keyword>
<evidence type="ECO:0000256" key="2">
    <source>
        <dbReference type="ARBA" id="ARBA00006859"/>
    </source>
</evidence>
<evidence type="ECO:0000313" key="11">
    <source>
        <dbReference type="Proteomes" id="UP001320245"/>
    </source>
</evidence>
<evidence type="ECO:0000256" key="6">
    <source>
        <dbReference type="ARBA" id="ARBA00022989"/>
    </source>
</evidence>
<evidence type="ECO:0000256" key="9">
    <source>
        <dbReference type="SAM" id="Phobius"/>
    </source>
</evidence>